<comment type="caution">
    <text evidence="3">The sequence shown here is derived from an EMBL/GenBank/DDBJ whole genome shotgun (WGS) entry which is preliminary data.</text>
</comment>
<dbReference type="InterPro" id="IPR026894">
    <property type="entry name" value="DnaJ_X"/>
</dbReference>
<dbReference type="STRING" id="52838.A0A4V4H3W2"/>
<dbReference type="CDD" id="cd06257">
    <property type="entry name" value="DnaJ"/>
    <property type="match status" value="1"/>
</dbReference>
<dbReference type="SUPFAM" id="SSF46565">
    <property type="entry name" value="Chaperone J-domain"/>
    <property type="match status" value="1"/>
</dbReference>
<dbReference type="InterPro" id="IPR036869">
    <property type="entry name" value="J_dom_sf"/>
</dbReference>
<dbReference type="Proteomes" id="UP000317650">
    <property type="component" value="Chromosome 6"/>
</dbReference>
<gene>
    <name evidence="3" type="ORF">C4D60_Mb06t13400</name>
</gene>
<protein>
    <recommendedName>
        <fullName evidence="2">J domain-containing protein</fullName>
    </recommendedName>
</protein>
<dbReference type="InterPro" id="IPR052423">
    <property type="entry name" value="EMIR"/>
</dbReference>
<dbReference type="AlphaFoldDB" id="A0A4V4H3W2"/>
<keyword evidence="4" id="KW-1185">Reference proteome</keyword>
<dbReference type="Gene3D" id="1.10.287.110">
    <property type="entry name" value="DnaJ domain"/>
    <property type="match status" value="1"/>
</dbReference>
<feature type="region of interest" description="Disordered" evidence="1">
    <location>
        <begin position="337"/>
        <end position="365"/>
    </location>
</feature>
<dbReference type="PANTHER" id="PTHR44094">
    <property type="entry name" value="DNAJ HEAT SHOCK N-TERMINAL DOMAIN-CONTAINING PROTEIN"/>
    <property type="match status" value="1"/>
</dbReference>
<dbReference type="EMBL" id="PYDT01000009">
    <property type="protein sequence ID" value="THU49806.1"/>
    <property type="molecule type" value="Genomic_DNA"/>
</dbReference>
<reference evidence="3 4" key="1">
    <citation type="journal article" date="2019" name="Nat. Plants">
        <title>Genome sequencing of Musa balbisiana reveals subgenome evolution and function divergence in polyploid bananas.</title>
        <authorList>
            <person name="Yao X."/>
        </authorList>
    </citation>
    <scope>NUCLEOTIDE SEQUENCE [LARGE SCALE GENOMIC DNA]</scope>
    <source>
        <strain evidence="4">cv. DH-PKW</strain>
        <tissue evidence="3">Leaves</tissue>
    </source>
</reference>
<dbReference type="PROSITE" id="PS50076">
    <property type="entry name" value="DNAJ_2"/>
    <property type="match status" value="1"/>
</dbReference>
<evidence type="ECO:0000313" key="3">
    <source>
        <dbReference type="EMBL" id="THU49806.1"/>
    </source>
</evidence>
<name>A0A4V4H3W2_MUSBA</name>
<evidence type="ECO:0000313" key="4">
    <source>
        <dbReference type="Proteomes" id="UP000317650"/>
    </source>
</evidence>
<dbReference type="PANTHER" id="PTHR44094:SF14">
    <property type="entry name" value="DNAJ HEAT SHOCK N-TERMINAL DOMAIN-CONTAINING PROTEIN"/>
    <property type="match status" value="1"/>
</dbReference>
<dbReference type="Pfam" id="PF14308">
    <property type="entry name" value="DnaJ-X"/>
    <property type="match status" value="1"/>
</dbReference>
<dbReference type="InterPro" id="IPR001623">
    <property type="entry name" value="DnaJ_domain"/>
</dbReference>
<organism evidence="3 4">
    <name type="scientific">Musa balbisiana</name>
    <name type="common">Banana</name>
    <dbReference type="NCBI Taxonomy" id="52838"/>
    <lineage>
        <taxon>Eukaryota</taxon>
        <taxon>Viridiplantae</taxon>
        <taxon>Streptophyta</taxon>
        <taxon>Embryophyta</taxon>
        <taxon>Tracheophyta</taxon>
        <taxon>Spermatophyta</taxon>
        <taxon>Magnoliopsida</taxon>
        <taxon>Liliopsida</taxon>
        <taxon>Zingiberales</taxon>
        <taxon>Musaceae</taxon>
        <taxon>Musa</taxon>
    </lineage>
</organism>
<dbReference type="GO" id="GO:0005783">
    <property type="term" value="C:endoplasmic reticulum"/>
    <property type="evidence" value="ECO:0007669"/>
    <property type="project" value="UniProtKB-ARBA"/>
</dbReference>
<accession>A0A4V4H3W2</accession>
<feature type="domain" description="J" evidence="2">
    <location>
        <begin position="6"/>
        <end position="80"/>
    </location>
</feature>
<evidence type="ECO:0000256" key="1">
    <source>
        <dbReference type="SAM" id="MobiDB-lite"/>
    </source>
</evidence>
<dbReference type="PRINTS" id="PR00625">
    <property type="entry name" value="JDOMAIN"/>
</dbReference>
<sequence>MAKETEYYDVLGLTPSASEEEIRRAYYLKVAFLIPLRMLFSCIGARWCLMGVLIQARQALGEAYQVLSDPVQRRAYDGFGKDGVSRENMVDGTAIFTLLFGSELFEDYIGHLAVASMASASTELTSENDSPEKLQDRMKAVQREREEKLARFLKDFLNQYVSGDKEGFFHHAEAEAKRLANTAFGVEILQTIGYVYARQAAKELGKKVMYLGVPFVAEWVRNKGHFWRSQISAAKGAFQLLQIQEDICRQLNKDGTITEKDVELHMRMNKDLMVESLWKLNVVDIEVTLLHVCQMVLQENSVKKEELKARAVALKILGKIFQGSSLKKEKYALPAPASKEKIVQDDDTSSDSSSVEDSPRRLPYRTPFLTQGIGRLFRCLCNPAYDVDDDPEPPSK</sequence>
<evidence type="ECO:0000259" key="2">
    <source>
        <dbReference type="PROSITE" id="PS50076"/>
    </source>
</evidence>
<proteinExistence type="predicted"/>